<keyword evidence="1 3" id="KW-0732">Signal</keyword>
<dbReference type="Gene3D" id="3.30.1330.60">
    <property type="entry name" value="OmpA-like domain"/>
    <property type="match status" value="1"/>
</dbReference>
<feature type="chain" id="PRO_5005320393" evidence="3">
    <location>
        <begin position="24"/>
        <end position="519"/>
    </location>
</feature>
<dbReference type="SUPFAM" id="SSF103088">
    <property type="entry name" value="OmpA-like"/>
    <property type="match status" value="1"/>
</dbReference>
<organism evidence="5 6">
    <name type="scientific">Candidatus Rhodobacter oscarellae</name>
    <dbReference type="NCBI Taxonomy" id="1675527"/>
    <lineage>
        <taxon>Bacteria</taxon>
        <taxon>Pseudomonadati</taxon>
        <taxon>Pseudomonadota</taxon>
        <taxon>Alphaproteobacteria</taxon>
        <taxon>Rhodobacterales</taxon>
        <taxon>Rhodobacter group</taxon>
        <taxon>Rhodobacter</taxon>
    </lineage>
</organism>
<dbReference type="PANTHER" id="PTHR30570">
    <property type="entry name" value="PERIPLASMIC PHOSPHATE BINDING COMPONENT OF PHOSPHATE ABC TRANSPORTER"/>
    <property type="match status" value="1"/>
</dbReference>
<dbReference type="Pfam" id="PF12849">
    <property type="entry name" value="PBP_like_2"/>
    <property type="match status" value="1"/>
</dbReference>
<name>A0A0J9GZQ9_9RHOB</name>
<comment type="caution">
    <text evidence="5">The sequence shown here is derived from an EMBL/GenBank/DDBJ whole genome shotgun (WGS) entry which is preliminary data.</text>
</comment>
<dbReference type="InterPro" id="IPR024370">
    <property type="entry name" value="PBP_domain"/>
</dbReference>
<feature type="signal peptide" evidence="3">
    <location>
        <begin position="1"/>
        <end position="23"/>
    </location>
</feature>
<dbReference type="RefSeq" id="WP_049644519.1">
    <property type="nucleotide sequence ID" value="NZ_LFTY01000002.1"/>
</dbReference>
<dbReference type="InterPro" id="IPR036737">
    <property type="entry name" value="OmpA-like_sf"/>
</dbReference>
<feature type="domain" description="OmpA-like" evidence="4">
    <location>
        <begin position="399"/>
        <end position="519"/>
    </location>
</feature>
<sequence length="519" mass="55461">MRHLCAAFIAALLVSISPGASVAQDVTLTSRDGSVAVSGTLLSFDGELYRIDTAHGPLTMDGAGVLCDGPGCPDLTSFVSELRIAGSQAMGAVLMPALVETFAARKGYAVARLVSSDTAFTYELKDRETGVEITRVMFNVTSTAEGFADLIADEADLVLSTREVTEEERRLGRAAGLGDLGAPQRSRIVGLDGLVPIVARRNPLDAITMDDLAAVFAGKIISWEALGQPPAPLKLHLRDGDSGYAAEFLRRVIFPARELLSAGVTLHPDNASLASAVERDPHALGIAAFSDIGNAKPVDIVGSCGKRLPARAASLKTEDYPLTMPLFVYSPRGRPSPIAREFGAYIRSAAAQPVVLRAGFVDLRVGQVALAEQGQRLANAVQAAGKEVPLVELQRMVAAMDGTSRLTLSFRFKPGGPVLDAQSRSNVDILAAELERGRFDQRQLFFVGFSDGDGAARGNLRLARRRAVTVQRAVLRAAPAADRERLEIMAQAYGEAMPMACDEDPWGKEINRRVEVWVK</sequence>
<dbReference type="SUPFAM" id="SSF53850">
    <property type="entry name" value="Periplasmic binding protein-like II"/>
    <property type="match status" value="1"/>
</dbReference>
<evidence type="ECO:0000256" key="2">
    <source>
        <dbReference type="PROSITE-ProRule" id="PRU00473"/>
    </source>
</evidence>
<dbReference type="InterPro" id="IPR006665">
    <property type="entry name" value="OmpA-like"/>
</dbReference>
<dbReference type="PROSITE" id="PS51123">
    <property type="entry name" value="OMPA_2"/>
    <property type="match status" value="1"/>
</dbReference>
<protein>
    <submittedName>
        <fullName evidence="5">OmpA domain protein</fullName>
    </submittedName>
</protein>
<dbReference type="PATRIC" id="fig|1675527.3.peg.4144"/>
<dbReference type="PANTHER" id="PTHR30570:SF1">
    <property type="entry name" value="PHOSPHATE-BINDING PROTEIN PSTS"/>
    <property type="match status" value="1"/>
</dbReference>
<proteinExistence type="predicted"/>
<dbReference type="EMBL" id="LFTY01000002">
    <property type="protein sequence ID" value="KMW58973.1"/>
    <property type="molecule type" value="Genomic_DNA"/>
</dbReference>
<dbReference type="AlphaFoldDB" id="A0A0J9GZQ9"/>
<dbReference type="Pfam" id="PF00691">
    <property type="entry name" value="OmpA"/>
    <property type="match status" value="1"/>
</dbReference>
<dbReference type="GO" id="GO:0016020">
    <property type="term" value="C:membrane"/>
    <property type="evidence" value="ECO:0007669"/>
    <property type="project" value="UniProtKB-UniRule"/>
</dbReference>
<evidence type="ECO:0000256" key="1">
    <source>
        <dbReference type="ARBA" id="ARBA00022729"/>
    </source>
</evidence>
<dbReference type="STRING" id="1675527.AIOL_003954"/>
<keyword evidence="2" id="KW-0472">Membrane</keyword>
<evidence type="ECO:0000259" key="4">
    <source>
        <dbReference type="PROSITE" id="PS51123"/>
    </source>
</evidence>
<gene>
    <name evidence="5" type="ORF">AIOL_003954</name>
</gene>
<dbReference type="CDD" id="cd07185">
    <property type="entry name" value="OmpA_C-like"/>
    <property type="match status" value="1"/>
</dbReference>
<accession>A0A0J9GZQ9</accession>
<keyword evidence="6" id="KW-1185">Reference proteome</keyword>
<evidence type="ECO:0000313" key="5">
    <source>
        <dbReference type="EMBL" id="KMW58973.1"/>
    </source>
</evidence>
<dbReference type="Proteomes" id="UP000037178">
    <property type="component" value="Unassembled WGS sequence"/>
</dbReference>
<evidence type="ECO:0000256" key="3">
    <source>
        <dbReference type="SAM" id="SignalP"/>
    </source>
</evidence>
<dbReference type="OrthoDB" id="9790048at2"/>
<evidence type="ECO:0000313" key="6">
    <source>
        <dbReference type="Proteomes" id="UP000037178"/>
    </source>
</evidence>
<reference evidence="5 6" key="1">
    <citation type="submission" date="2015-06" db="EMBL/GenBank/DDBJ databases">
        <title>Draft genome sequence of an Alphaproteobacteria species associated to the Mediterranean sponge Oscarella lobularis.</title>
        <authorList>
            <person name="Jourda C."/>
            <person name="Santini S."/>
            <person name="Claverie J.-M."/>
        </authorList>
    </citation>
    <scope>NUCLEOTIDE SEQUENCE [LARGE SCALE GENOMIC DNA]</scope>
    <source>
        <strain evidence="5">IGS</strain>
    </source>
</reference>
<dbReference type="InterPro" id="IPR050811">
    <property type="entry name" value="Phosphate_ABC_transporter"/>
</dbReference>
<dbReference type="Gene3D" id="3.40.190.10">
    <property type="entry name" value="Periplasmic binding protein-like II"/>
    <property type="match status" value="2"/>
</dbReference>